<dbReference type="STRING" id="231916.A0A409VQ81"/>
<dbReference type="Proteomes" id="UP000284706">
    <property type="component" value="Unassembled WGS sequence"/>
</dbReference>
<dbReference type="PANTHER" id="PTHR28360">
    <property type="entry name" value="DYNACTIN SUBUNIT 3"/>
    <property type="match status" value="1"/>
</dbReference>
<name>A0A409VQ81_9AGAR</name>
<dbReference type="GO" id="GO:0061640">
    <property type="term" value="P:cytoskeleton-dependent cytokinesis"/>
    <property type="evidence" value="ECO:0007669"/>
    <property type="project" value="InterPro"/>
</dbReference>
<evidence type="ECO:0000256" key="1">
    <source>
        <dbReference type="SAM" id="MobiDB-lite"/>
    </source>
</evidence>
<dbReference type="PANTHER" id="PTHR28360:SF1">
    <property type="entry name" value="DYNACTIN SUBUNIT 3"/>
    <property type="match status" value="1"/>
</dbReference>
<dbReference type="InParanoid" id="A0A409VQ81"/>
<protein>
    <submittedName>
        <fullName evidence="2">Uncharacterized protein</fullName>
    </submittedName>
</protein>
<dbReference type="GO" id="GO:0005869">
    <property type="term" value="C:dynactin complex"/>
    <property type="evidence" value="ECO:0007669"/>
    <property type="project" value="InterPro"/>
</dbReference>
<reference evidence="2 3" key="1">
    <citation type="journal article" date="2018" name="Evol. Lett.">
        <title>Horizontal gene cluster transfer increased hallucinogenic mushroom diversity.</title>
        <authorList>
            <person name="Reynolds H.T."/>
            <person name="Vijayakumar V."/>
            <person name="Gluck-Thaler E."/>
            <person name="Korotkin H.B."/>
            <person name="Matheny P.B."/>
            <person name="Slot J.C."/>
        </authorList>
    </citation>
    <scope>NUCLEOTIDE SEQUENCE [LARGE SCALE GENOMIC DNA]</scope>
    <source>
        <strain evidence="2 3">SRW20</strain>
    </source>
</reference>
<proteinExistence type="predicted"/>
<feature type="compositionally biased region" description="Low complexity" evidence="1">
    <location>
        <begin position="46"/>
        <end position="62"/>
    </location>
</feature>
<dbReference type="InterPro" id="IPR009991">
    <property type="entry name" value="DCTN3"/>
</dbReference>
<evidence type="ECO:0000313" key="3">
    <source>
        <dbReference type="Proteomes" id="UP000284706"/>
    </source>
</evidence>
<keyword evidence="3" id="KW-1185">Reference proteome</keyword>
<dbReference type="OrthoDB" id="16729at2759"/>
<gene>
    <name evidence="2" type="ORF">CVT26_006069</name>
</gene>
<dbReference type="Pfam" id="PF07426">
    <property type="entry name" value="Dynactin_p22"/>
    <property type="match status" value="1"/>
</dbReference>
<dbReference type="AlphaFoldDB" id="A0A409VQ81"/>
<organism evidence="2 3">
    <name type="scientific">Gymnopilus dilepis</name>
    <dbReference type="NCBI Taxonomy" id="231916"/>
    <lineage>
        <taxon>Eukaryota</taxon>
        <taxon>Fungi</taxon>
        <taxon>Dikarya</taxon>
        <taxon>Basidiomycota</taxon>
        <taxon>Agaricomycotina</taxon>
        <taxon>Agaricomycetes</taxon>
        <taxon>Agaricomycetidae</taxon>
        <taxon>Agaricales</taxon>
        <taxon>Agaricineae</taxon>
        <taxon>Hymenogastraceae</taxon>
        <taxon>Gymnopilus</taxon>
    </lineage>
</organism>
<feature type="compositionally biased region" description="Low complexity" evidence="1">
    <location>
        <begin position="23"/>
        <end position="38"/>
    </location>
</feature>
<feature type="region of interest" description="Disordered" evidence="1">
    <location>
        <begin position="1"/>
        <end position="62"/>
    </location>
</feature>
<evidence type="ECO:0000313" key="2">
    <source>
        <dbReference type="EMBL" id="PPQ68397.1"/>
    </source>
</evidence>
<accession>A0A409VQ81</accession>
<dbReference type="EMBL" id="NHYE01005596">
    <property type="protein sequence ID" value="PPQ68397.1"/>
    <property type="molecule type" value="Genomic_DNA"/>
</dbReference>
<sequence>MASNRAVGSVFLGDIQQRHRHLSTSTHSSPPSSPPSTSIAGVFAFSQSHPHSSSSPPPHSLAAASEEIDSIDMDASAGTQQPGPVRFNGTNDQVFPTGPGKVDPVLALELRLRWLEALVLGMKQDGAKDRKGKAREFEYAGVSSTAAANLKHGETLTRLTEVVQSRLDKAVEGNEGLRRFMESYNHNAHLLTPSFALSGILPDPPAFENMTPEEINALLGEMEPDIRAADRDLTEIDTLEKKGVLGAGHLPDYEKLEPRLKALMEAYEEDSKLASSLEIRIAALVERHATYVDNLSELFVAWDDTLTETEARTTRMEREKAERLRMGLE</sequence>
<comment type="caution">
    <text evidence="2">The sequence shown here is derived from an EMBL/GenBank/DDBJ whole genome shotgun (WGS) entry which is preliminary data.</text>
</comment>